<organism evidence="3 4">
    <name type="scientific">Asparagus officinalis</name>
    <name type="common">Garden asparagus</name>
    <dbReference type="NCBI Taxonomy" id="4686"/>
    <lineage>
        <taxon>Eukaryota</taxon>
        <taxon>Viridiplantae</taxon>
        <taxon>Streptophyta</taxon>
        <taxon>Embryophyta</taxon>
        <taxon>Tracheophyta</taxon>
        <taxon>Spermatophyta</taxon>
        <taxon>Magnoliopsida</taxon>
        <taxon>Liliopsida</taxon>
        <taxon>Asparagales</taxon>
        <taxon>Asparagaceae</taxon>
        <taxon>Asparagoideae</taxon>
        <taxon>Asparagus</taxon>
    </lineage>
</organism>
<feature type="compositionally biased region" description="Basic and acidic residues" evidence="1">
    <location>
        <begin position="47"/>
        <end position="64"/>
    </location>
</feature>
<keyword evidence="4" id="KW-1185">Reference proteome</keyword>
<feature type="chain" id="PRO_5024275738" evidence="2">
    <location>
        <begin position="24"/>
        <end position="84"/>
    </location>
</feature>
<feature type="signal peptide" evidence="2">
    <location>
        <begin position="1"/>
        <end position="23"/>
    </location>
</feature>
<sequence length="84" mass="9431">MASRGSWLLAATLFISMAFLTLASRTLINPSLHEEAKMEAPAMDNRVGMEDRTVNKSTVEESKRQVPTGSNPVHHNRDPFHHFL</sequence>
<keyword evidence="2" id="KW-0732">Signal</keyword>
<dbReference type="AlphaFoldDB" id="A0A5P1FW77"/>
<evidence type="ECO:0000313" key="3">
    <source>
        <dbReference type="EMBL" id="ONK81837.1"/>
    </source>
</evidence>
<protein>
    <submittedName>
        <fullName evidence="3">Uncharacterized protein</fullName>
    </submittedName>
</protein>
<evidence type="ECO:0000256" key="2">
    <source>
        <dbReference type="SAM" id="SignalP"/>
    </source>
</evidence>
<feature type="compositionally biased region" description="Basic and acidic residues" evidence="1">
    <location>
        <begin position="75"/>
        <end position="84"/>
    </location>
</feature>
<dbReference type="EMBL" id="CM007381">
    <property type="protein sequence ID" value="ONK81837.1"/>
    <property type="molecule type" value="Genomic_DNA"/>
</dbReference>
<reference evidence="4" key="1">
    <citation type="journal article" date="2017" name="Nat. Commun.">
        <title>The asparagus genome sheds light on the origin and evolution of a young Y chromosome.</title>
        <authorList>
            <person name="Harkess A."/>
            <person name="Zhou J."/>
            <person name="Xu C."/>
            <person name="Bowers J.E."/>
            <person name="Van der Hulst R."/>
            <person name="Ayyampalayam S."/>
            <person name="Mercati F."/>
            <person name="Riccardi P."/>
            <person name="McKain M.R."/>
            <person name="Kakrana A."/>
            <person name="Tang H."/>
            <person name="Ray J."/>
            <person name="Groenendijk J."/>
            <person name="Arikit S."/>
            <person name="Mathioni S.M."/>
            <person name="Nakano M."/>
            <person name="Shan H."/>
            <person name="Telgmann-Rauber A."/>
            <person name="Kanno A."/>
            <person name="Yue Z."/>
            <person name="Chen H."/>
            <person name="Li W."/>
            <person name="Chen Y."/>
            <person name="Xu X."/>
            <person name="Zhang Y."/>
            <person name="Luo S."/>
            <person name="Chen H."/>
            <person name="Gao J."/>
            <person name="Mao Z."/>
            <person name="Pires J.C."/>
            <person name="Luo M."/>
            <person name="Kudrna D."/>
            <person name="Wing R.A."/>
            <person name="Meyers B.C."/>
            <person name="Yi K."/>
            <person name="Kong H."/>
            <person name="Lavrijsen P."/>
            <person name="Sunseri F."/>
            <person name="Falavigna A."/>
            <person name="Ye Y."/>
            <person name="Leebens-Mack J.H."/>
            <person name="Chen G."/>
        </authorList>
    </citation>
    <scope>NUCLEOTIDE SEQUENCE [LARGE SCALE GENOMIC DNA]</scope>
    <source>
        <strain evidence="4">cv. DH0086</strain>
    </source>
</reference>
<dbReference type="Proteomes" id="UP000243459">
    <property type="component" value="Chromosome 1"/>
</dbReference>
<evidence type="ECO:0000256" key="1">
    <source>
        <dbReference type="SAM" id="MobiDB-lite"/>
    </source>
</evidence>
<proteinExistence type="predicted"/>
<accession>A0A5P1FW77</accession>
<gene>
    <name evidence="3" type="ORF">A4U43_C01F33380</name>
</gene>
<feature type="region of interest" description="Disordered" evidence="1">
    <location>
        <begin position="38"/>
        <end position="84"/>
    </location>
</feature>
<name>A0A5P1FW77_ASPOF</name>
<dbReference type="Gramene" id="ONK81837">
    <property type="protein sequence ID" value="ONK81837"/>
    <property type="gene ID" value="A4U43_C01F33380"/>
</dbReference>
<evidence type="ECO:0000313" key="4">
    <source>
        <dbReference type="Proteomes" id="UP000243459"/>
    </source>
</evidence>